<keyword evidence="5" id="KW-0677">Repeat</keyword>
<dbReference type="PANTHER" id="PTHR31846">
    <property type="entry name" value="CRS1 / YHBY (CRM) DOMAIN-CONTAINING PROTEIN"/>
    <property type="match status" value="1"/>
</dbReference>
<evidence type="ECO:0000256" key="4">
    <source>
        <dbReference type="ARBA" id="ARBA00022664"/>
    </source>
</evidence>
<feature type="region of interest" description="Disordered" evidence="12">
    <location>
        <begin position="64"/>
        <end position="95"/>
    </location>
</feature>
<evidence type="ECO:0000256" key="7">
    <source>
        <dbReference type="ARBA" id="ARBA00022946"/>
    </source>
</evidence>
<keyword evidence="6 10" id="KW-0694">RNA-binding</keyword>
<dbReference type="Proteomes" id="UP001642360">
    <property type="component" value="Unassembled WGS sequence"/>
</dbReference>
<dbReference type="InterPro" id="IPR045278">
    <property type="entry name" value="CRS1/CFM2/CFM3"/>
</dbReference>
<evidence type="ECO:0000256" key="2">
    <source>
        <dbReference type="ARBA" id="ARBA00022528"/>
    </source>
</evidence>
<dbReference type="GO" id="GO:0009507">
    <property type="term" value="C:chloroplast"/>
    <property type="evidence" value="ECO:0007669"/>
    <property type="project" value="UniProtKB-SubCell"/>
</dbReference>
<keyword evidence="4" id="KW-0507">mRNA processing</keyword>
<evidence type="ECO:0000259" key="13">
    <source>
        <dbReference type="PROSITE" id="PS51295"/>
    </source>
</evidence>
<comment type="caution">
    <text evidence="14">The sequence shown here is derived from an EMBL/GenBank/DDBJ whole genome shotgun (WGS) entry which is preliminary data.</text>
</comment>
<dbReference type="Pfam" id="PF01985">
    <property type="entry name" value="CRS1_YhbY"/>
    <property type="match status" value="3"/>
</dbReference>
<dbReference type="PANTHER" id="PTHR31846:SF10">
    <property type="entry name" value="CHLOROPLASTIC GROUP IIA INTRON SPLICING FACILITATOR CRS1, CHLOROPLASTIC"/>
    <property type="match status" value="1"/>
</dbReference>
<dbReference type="SMART" id="SM01103">
    <property type="entry name" value="CRS1_YhbY"/>
    <property type="match status" value="3"/>
</dbReference>
<evidence type="ECO:0000256" key="10">
    <source>
        <dbReference type="PROSITE-ProRule" id="PRU00626"/>
    </source>
</evidence>
<keyword evidence="9" id="KW-0687">Ribonucleoprotein</keyword>
<evidence type="ECO:0000256" key="9">
    <source>
        <dbReference type="ARBA" id="ARBA00023274"/>
    </source>
</evidence>
<dbReference type="GO" id="GO:0000373">
    <property type="term" value="P:Group II intron splicing"/>
    <property type="evidence" value="ECO:0007669"/>
    <property type="project" value="UniProtKB-ARBA"/>
</dbReference>
<keyword evidence="2" id="KW-0150">Chloroplast</keyword>
<evidence type="ECO:0000313" key="15">
    <source>
        <dbReference type="Proteomes" id="UP001642360"/>
    </source>
</evidence>
<feature type="domain" description="CRM" evidence="13">
    <location>
        <begin position="274"/>
        <end position="370"/>
    </location>
</feature>
<dbReference type="EMBL" id="CAUOFW020000883">
    <property type="protein sequence ID" value="CAK9138371.1"/>
    <property type="molecule type" value="Genomic_DNA"/>
</dbReference>
<dbReference type="FunFam" id="3.30.110.60:FF:000002">
    <property type="entry name" value="CRS2-associated factor 1, chloroplastic"/>
    <property type="match status" value="1"/>
</dbReference>
<keyword evidence="7" id="KW-0809">Transit peptide</keyword>
<evidence type="ECO:0000256" key="1">
    <source>
        <dbReference type="ARBA" id="ARBA00004229"/>
    </source>
</evidence>
<evidence type="ECO:0000256" key="12">
    <source>
        <dbReference type="SAM" id="MobiDB-lite"/>
    </source>
</evidence>
<dbReference type="FunFam" id="3.30.110.60:FF:000003">
    <property type="entry name" value="CRM-domain containing factor CFM3B, chloroplastic"/>
    <property type="match status" value="1"/>
</dbReference>
<evidence type="ECO:0000256" key="6">
    <source>
        <dbReference type="ARBA" id="ARBA00022884"/>
    </source>
</evidence>
<dbReference type="InterPro" id="IPR001890">
    <property type="entry name" value="RNA-binding_CRM"/>
</dbReference>
<dbReference type="GO" id="GO:0003723">
    <property type="term" value="F:RNA binding"/>
    <property type="evidence" value="ECO:0007669"/>
    <property type="project" value="UniProtKB-UniRule"/>
</dbReference>
<keyword evidence="15" id="KW-1185">Reference proteome</keyword>
<feature type="coiled-coil region" evidence="11">
    <location>
        <begin position="634"/>
        <end position="665"/>
    </location>
</feature>
<feature type="domain" description="CRM" evidence="13">
    <location>
        <begin position="690"/>
        <end position="790"/>
    </location>
</feature>
<reference evidence="14 15" key="1">
    <citation type="submission" date="2024-02" db="EMBL/GenBank/DDBJ databases">
        <authorList>
            <person name="Vignale AGUSTIN F."/>
            <person name="Sosa J E."/>
            <person name="Modenutti C."/>
        </authorList>
    </citation>
    <scope>NUCLEOTIDE SEQUENCE [LARGE SCALE GENOMIC DNA]</scope>
</reference>
<accession>A0ABC8R1S5</accession>
<evidence type="ECO:0000256" key="8">
    <source>
        <dbReference type="ARBA" id="ARBA00023187"/>
    </source>
</evidence>
<protein>
    <recommendedName>
        <fullName evidence="13">CRM domain-containing protein</fullName>
    </recommendedName>
</protein>
<feature type="compositionally biased region" description="Low complexity" evidence="12">
    <location>
        <begin position="64"/>
        <end position="81"/>
    </location>
</feature>
<keyword evidence="8" id="KW-0508">mRNA splicing</keyword>
<dbReference type="PROSITE" id="PS51295">
    <property type="entry name" value="CRM"/>
    <property type="match status" value="3"/>
</dbReference>
<dbReference type="AlphaFoldDB" id="A0ABC8R1S5"/>
<name>A0ABC8R1S5_9AQUA</name>
<keyword evidence="11" id="KW-0175">Coiled coil</keyword>
<evidence type="ECO:0000256" key="3">
    <source>
        <dbReference type="ARBA" id="ARBA00022640"/>
    </source>
</evidence>
<comment type="subcellular location">
    <subcellularLocation>
        <location evidence="1">Plastid</location>
        <location evidence="1">Chloroplast</location>
    </subcellularLocation>
</comment>
<evidence type="ECO:0000256" key="5">
    <source>
        <dbReference type="ARBA" id="ARBA00022737"/>
    </source>
</evidence>
<dbReference type="GO" id="GO:0006397">
    <property type="term" value="P:mRNA processing"/>
    <property type="evidence" value="ECO:0007669"/>
    <property type="project" value="UniProtKB-KW"/>
</dbReference>
<gene>
    <name evidence="14" type="ORF">ILEXP_LOCUS5708</name>
</gene>
<dbReference type="Gene3D" id="3.30.110.60">
    <property type="entry name" value="YhbY-like"/>
    <property type="match status" value="3"/>
</dbReference>
<sequence length="870" mass="99065">MSSTFFLSPPPLSNTHQFPYYSNPISDSYIPISLSLIHNSLKKPKSIPASKLPVATFTTSLTQSSVNSSSDSDIINNNRSVKSTNPDDSSSLESISRGGSVIRIPIAPWMKGPLLLEPNQVLDLSKQRNKKKIIKGESKRPNGSLTDKVSGGRGKKAMRKIFEGIGKLRETQNSEESQEGIELDCTLREAGRDRSFTFGEKLTEKDNRMAFQRTEKQNSDKDQKSPENTGLVFSLGELEGDGKSNICRKMPWERDDRIVFRRMKKKKVVSTAELSLDGMLLERLRNEAARMRKWVKVKKAGVTQAVVDQIHLVWKSNELAMLRFDMPLCRNMDRAQEIVEIKTGGLVVWIKKDVLVVYRGFSYQLGLNNYSKVHHGLAIGGKKYSSNIRHQASITSSQVKINACTVNERMGRMDGEETILVNGSLFEREANRLLDGLGPRFVDWWMQKPLPVDADLLPEVVPGFKVPFRLCPPCTRSQLTDDELTYLRKLARPLPIHFVLGRNRKLQGLAAALLKLWEKCHIAKIAVKWGIPNTDNEQMANELKNLTGGVLLLRNKFFIVIYRGKDFLPSQVANLVVERELELKRCQFHEEAARLKAVETFCVTDEPSLNTSIIGTLSEFQDIQSECGDLKVGNRGVEVQLEAEKERLEKELRKQEHKLFIIKKKIERSGKELGKLNSALRHAEQDEDQEIITQEERECFRKIGLKMDSILVLGRRGVFDGVIEGLHQHWKHREIVKVITMQRMFSQVMFTAKLLEAKSGGILVSVDKLKEGHAIIMYRGKNYRRPVKLVPQDLLNKREALNRSLEMQRIGSLKFFAHQRQLAISELKHKLNIKDRRNLRTNATTMVNRGISQKTVISQRISRSMMHKQT</sequence>
<evidence type="ECO:0000313" key="14">
    <source>
        <dbReference type="EMBL" id="CAK9138371.1"/>
    </source>
</evidence>
<evidence type="ECO:0000256" key="11">
    <source>
        <dbReference type="SAM" id="Coils"/>
    </source>
</evidence>
<dbReference type="InterPro" id="IPR035920">
    <property type="entry name" value="YhbY-like_sf"/>
</dbReference>
<proteinExistence type="predicted"/>
<keyword evidence="3" id="KW-0934">Plastid</keyword>
<feature type="domain" description="CRM" evidence="13">
    <location>
        <begin position="477"/>
        <end position="574"/>
    </location>
</feature>
<organism evidence="14 15">
    <name type="scientific">Ilex paraguariensis</name>
    <name type="common">yerba mate</name>
    <dbReference type="NCBI Taxonomy" id="185542"/>
    <lineage>
        <taxon>Eukaryota</taxon>
        <taxon>Viridiplantae</taxon>
        <taxon>Streptophyta</taxon>
        <taxon>Embryophyta</taxon>
        <taxon>Tracheophyta</taxon>
        <taxon>Spermatophyta</taxon>
        <taxon>Magnoliopsida</taxon>
        <taxon>eudicotyledons</taxon>
        <taxon>Gunneridae</taxon>
        <taxon>Pentapetalae</taxon>
        <taxon>asterids</taxon>
        <taxon>campanulids</taxon>
        <taxon>Aquifoliales</taxon>
        <taxon>Aquifoliaceae</taxon>
        <taxon>Ilex</taxon>
    </lineage>
</organism>
<dbReference type="GO" id="GO:1990904">
    <property type="term" value="C:ribonucleoprotein complex"/>
    <property type="evidence" value="ECO:0007669"/>
    <property type="project" value="UniProtKB-KW"/>
</dbReference>
<dbReference type="SUPFAM" id="SSF75471">
    <property type="entry name" value="YhbY-like"/>
    <property type="match status" value="3"/>
</dbReference>